<dbReference type="Gene3D" id="1.25.40.20">
    <property type="entry name" value="Ankyrin repeat-containing domain"/>
    <property type="match status" value="1"/>
</dbReference>
<dbReference type="GO" id="GO:0005938">
    <property type="term" value="C:cell cortex"/>
    <property type="evidence" value="ECO:0007669"/>
    <property type="project" value="UniProtKB-SubCell"/>
</dbReference>
<feature type="compositionally biased region" description="Basic and acidic residues" evidence="11">
    <location>
        <begin position="427"/>
        <end position="443"/>
    </location>
</feature>
<evidence type="ECO:0000256" key="1">
    <source>
        <dbReference type="ARBA" id="ARBA00004544"/>
    </source>
</evidence>
<dbReference type="PANTHER" id="PTHR23166">
    <property type="entry name" value="FILAMIN/GPBP-INTERACTING PROTEIN"/>
    <property type="match status" value="1"/>
</dbReference>
<feature type="region of interest" description="Disordered" evidence="11">
    <location>
        <begin position="367"/>
        <end position="445"/>
    </location>
</feature>
<feature type="compositionally biased region" description="Basic and acidic residues" evidence="11">
    <location>
        <begin position="10"/>
        <end position="21"/>
    </location>
</feature>
<dbReference type="Pfam" id="PF12796">
    <property type="entry name" value="Ank_2"/>
    <property type="match status" value="1"/>
</dbReference>
<feature type="compositionally biased region" description="Basic and acidic residues" evidence="11">
    <location>
        <begin position="1074"/>
        <end position="1086"/>
    </location>
</feature>
<name>A0A7I8VG06_9ANNE</name>
<organism evidence="13 14">
    <name type="scientific">Dimorphilus gyrociliatus</name>
    <dbReference type="NCBI Taxonomy" id="2664684"/>
    <lineage>
        <taxon>Eukaryota</taxon>
        <taxon>Metazoa</taxon>
        <taxon>Spiralia</taxon>
        <taxon>Lophotrochozoa</taxon>
        <taxon>Annelida</taxon>
        <taxon>Polychaeta</taxon>
        <taxon>Polychaeta incertae sedis</taxon>
        <taxon>Dinophilidae</taxon>
        <taxon>Dimorphilus</taxon>
    </lineage>
</organism>
<proteinExistence type="predicted"/>
<evidence type="ECO:0000256" key="6">
    <source>
        <dbReference type="ARBA" id="ARBA00023054"/>
    </source>
</evidence>
<evidence type="ECO:0000313" key="13">
    <source>
        <dbReference type="EMBL" id="CAD5115282.1"/>
    </source>
</evidence>
<feature type="region of interest" description="Disordered" evidence="11">
    <location>
        <begin position="1074"/>
        <end position="1104"/>
    </location>
</feature>
<dbReference type="InterPro" id="IPR002110">
    <property type="entry name" value="Ankyrin_rpt"/>
</dbReference>
<feature type="compositionally biased region" description="Polar residues" evidence="11">
    <location>
        <begin position="414"/>
        <end position="426"/>
    </location>
</feature>
<dbReference type="GO" id="GO:0043197">
    <property type="term" value="C:dendritic spine"/>
    <property type="evidence" value="ECO:0007669"/>
    <property type="project" value="UniProtKB-SubCell"/>
</dbReference>
<evidence type="ECO:0000256" key="2">
    <source>
        <dbReference type="ARBA" id="ARBA00004552"/>
    </source>
</evidence>
<gene>
    <name evidence="13" type="ORF">DGYR_LOCUS4035</name>
</gene>
<feature type="domain" description="Cortactin-binding protein-2 N-terminal" evidence="12">
    <location>
        <begin position="35"/>
        <end position="227"/>
    </location>
</feature>
<feature type="region of interest" description="Disordered" evidence="11">
    <location>
        <begin position="1"/>
        <end position="31"/>
    </location>
</feature>
<feature type="region of interest" description="Disordered" evidence="11">
    <location>
        <begin position="298"/>
        <end position="343"/>
    </location>
</feature>
<keyword evidence="6 10" id="KW-0175">Coiled coil</keyword>
<keyword evidence="7" id="KW-0966">Cell projection</keyword>
<comment type="subunit">
    <text evidence="9">Interacts with CTTN/cortactin SH3 domain. Interacts with STRN, STRN4/zinedin and MOB4/phocein; this interactions mediate the association with the STRIPAK core complex and may regulate dendritic spine distribution of the STRIPAK complex in hippocampal neurons. Activation of glutamate receptors weakens the interaction with STRN and STRN4.</text>
</comment>
<dbReference type="OrthoDB" id="6021133at2759"/>
<protein>
    <recommendedName>
        <fullName evidence="3">Cortactin-binding protein 2</fullName>
    </recommendedName>
</protein>
<feature type="coiled-coil region" evidence="10">
    <location>
        <begin position="258"/>
        <end position="285"/>
    </location>
</feature>
<keyword evidence="5" id="KW-0770">Synapse</keyword>
<evidence type="ECO:0000256" key="3">
    <source>
        <dbReference type="ARBA" id="ARBA00017042"/>
    </source>
</evidence>
<evidence type="ECO:0000256" key="10">
    <source>
        <dbReference type="SAM" id="Coils"/>
    </source>
</evidence>
<accession>A0A7I8VG06</accession>
<evidence type="ECO:0000256" key="7">
    <source>
        <dbReference type="ARBA" id="ARBA00023273"/>
    </source>
</evidence>
<evidence type="ECO:0000259" key="12">
    <source>
        <dbReference type="Pfam" id="PF09727"/>
    </source>
</evidence>
<reference evidence="13 14" key="1">
    <citation type="submission" date="2020-08" db="EMBL/GenBank/DDBJ databases">
        <authorList>
            <person name="Hejnol A."/>
        </authorList>
    </citation>
    <scope>NUCLEOTIDE SEQUENCE [LARGE SCALE GENOMIC DNA]</scope>
</reference>
<dbReference type="InterPro" id="IPR050719">
    <property type="entry name" value="Cortactin-Actin_Reg"/>
</dbReference>
<dbReference type="EMBL" id="CAJFCJ010000006">
    <property type="protein sequence ID" value="CAD5115282.1"/>
    <property type="molecule type" value="Genomic_DNA"/>
</dbReference>
<evidence type="ECO:0000256" key="4">
    <source>
        <dbReference type="ARBA" id="ARBA00022481"/>
    </source>
</evidence>
<dbReference type="InterPro" id="IPR019131">
    <property type="entry name" value="Cortactin-binding_p2_N"/>
</dbReference>
<dbReference type="AlphaFoldDB" id="A0A7I8VG06"/>
<evidence type="ECO:0000256" key="9">
    <source>
        <dbReference type="ARBA" id="ARBA00044767"/>
    </source>
</evidence>
<evidence type="ECO:0000256" key="5">
    <source>
        <dbReference type="ARBA" id="ARBA00023018"/>
    </source>
</evidence>
<evidence type="ECO:0000313" key="14">
    <source>
        <dbReference type="Proteomes" id="UP000549394"/>
    </source>
</evidence>
<feature type="compositionally biased region" description="Polar residues" evidence="11">
    <location>
        <begin position="367"/>
        <end position="376"/>
    </location>
</feature>
<comment type="caution">
    <text evidence="13">The sequence shown here is derived from an EMBL/GenBank/DDBJ whole genome shotgun (WGS) entry which is preliminary data.</text>
</comment>
<dbReference type="SUPFAM" id="SSF48403">
    <property type="entry name" value="Ankyrin repeat"/>
    <property type="match status" value="1"/>
</dbReference>
<dbReference type="Pfam" id="PF09727">
    <property type="entry name" value="CortBP2"/>
    <property type="match status" value="1"/>
</dbReference>
<feature type="coiled-coil region" evidence="10">
    <location>
        <begin position="137"/>
        <end position="210"/>
    </location>
</feature>
<comment type="function">
    <text evidence="8">Regulates the dendritic spine distribution of CTTN/cortactin in hippocampal neurons, and thus controls dendritic spinogenesis and dendritic spine maintenance. Associates with the striatin-interacting phosphatase and kinase (STRIPAK) core complex to regulate dendritic spine distribution of the STRIPAK complex in hippocampal neurons.</text>
</comment>
<dbReference type="Proteomes" id="UP000549394">
    <property type="component" value="Unassembled WGS sequence"/>
</dbReference>
<evidence type="ECO:0000256" key="11">
    <source>
        <dbReference type="SAM" id="MobiDB-lite"/>
    </source>
</evidence>
<dbReference type="InterPro" id="IPR036770">
    <property type="entry name" value="Ankyrin_rpt-contain_sf"/>
</dbReference>
<comment type="subcellular location">
    <subcellularLocation>
        <location evidence="2">Cell projection</location>
        <location evidence="2">Dendritic spine</location>
    </subcellularLocation>
    <subcellularLocation>
        <location evidence="1">Cytoplasm</location>
        <location evidence="1">Cell cortex</location>
    </subcellularLocation>
</comment>
<keyword evidence="4" id="KW-0488">Methylation</keyword>
<keyword evidence="14" id="KW-1185">Reference proteome</keyword>
<dbReference type="SMART" id="SM00248">
    <property type="entry name" value="ANK"/>
    <property type="match status" value="2"/>
</dbReference>
<dbReference type="PANTHER" id="PTHR23166:SF5">
    <property type="entry name" value="CTTNBP2 N-TERMINAL-LIKE PROTEIN"/>
    <property type="match status" value="1"/>
</dbReference>
<sequence>MADDAQDDQNPEHCDSFEPIDRLSSTTMKRRPQMELNKTDLLRLLSYLEGELQGRDITIAALKAEKTRNLVHQAKYGRFGLEDPLLALQRDHTAQKDASPANEERAAVDGMYQSQMKQLDNLIETQKKAQFKMREQLKSVEKRYHKVCAELEDEKRKHAQDTAQGDDVTYLLEKERERLKNELEFEKSKSHRLEKEVRKLNTMLSETNTKAEKNKHVALLLLKERKQLMEAVARLAEDNYLVGGSESTSLSSSWHEERLQLRARIEREENRSKNLQSEIEQLKSVLVNSQTSTSNVISSKLPIKVSSNRPTPPQTPPAERRRLSPQDSINSSNRSPISSKPTADFAQNRANTTMQNIAPRPQAFASAISSNQASLSPVNKGKKPVPPVRTSTLSTQPPPVPPNKPVGRNAPIRTFQSPSDRYQTAENSKRETKNGPQANERESGMQSDLSFLDQNIQDFQKTYGSLQDINISEDAAALKSALINGSLGDLHMILNNSDIDVSESFLDCNLGPLHFASIYGHTECLRVLLERSPESIDVLTNDENSALHFSASRNHPKACKLLLEKSIDLIFCQNKASIESNSFEAFENIILCISSSIRGSHALFIKDEHSASVAEIAARSNETKWLTKILENMYLDLYKIREDQSLYSIASENNKQYVLNFNKLFRTVLVQVSYCQTKDDICKIYLGDLLILSQLFRKAEDIWLRYINHIETVENSLDLTAHAIKYCSIGSTKFSKSTSSEVRVRLSDILGTNEVPILTVQLEEGSSFTLSYATLMPIRVVDEWLSKLEKKKHLILISSKNSGKKFCCQKIALVFQARLHRTSAVQIHFISDTNNNENEIYLQLISTGALIERNSKRLNERSHRIIVFSADNSACANVFSAISHFLYKRGSENCVRLKLTEQEAAEYFMPPTCYFIISFDIFRYKNIFPSIKHNLQTFFLQPSEEPLFSIVSRFWNKKLLKTFNMKTWICASWIISVYQNLNNATKRLGLENVQFGPTKFFLADIEPGAIWSTSEWLVSTWNKTFVPYISRNVDKNMIETALNVLIQRALLPQCPLESEEKELFIRKLEGNKAKEKRERRSNERRISTPVNRHTPVSKIARPYSAGDRKLVSPFRPVQYPSENF</sequence>
<evidence type="ECO:0000256" key="8">
    <source>
        <dbReference type="ARBA" id="ARBA00044742"/>
    </source>
</evidence>
<feature type="compositionally biased region" description="Low complexity" evidence="11">
    <location>
        <begin position="328"/>
        <end position="339"/>
    </location>
</feature>